<evidence type="ECO:0000313" key="3">
    <source>
        <dbReference type="Proteomes" id="UP001437256"/>
    </source>
</evidence>
<feature type="compositionally biased region" description="Polar residues" evidence="1">
    <location>
        <begin position="214"/>
        <end position="240"/>
    </location>
</feature>
<dbReference type="Proteomes" id="UP001437256">
    <property type="component" value="Unassembled WGS sequence"/>
</dbReference>
<evidence type="ECO:0000313" key="2">
    <source>
        <dbReference type="EMBL" id="KAL0066937.1"/>
    </source>
</evidence>
<gene>
    <name evidence="2" type="ORF">AAF712_005926</name>
</gene>
<reference evidence="2 3" key="1">
    <citation type="submission" date="2024-05" db="EMBL/GenBank/DDBJ databases">
        <title>A draft genome resource for the thread blight pathogen Marasmius tenuissimus strain MS-2.</title>
        <authorList>
            <person name="Yulfo-Soto G.E."/>
            <person name="Baruah I.K."/>
            <person name="Amoako-Attah I."/>
            <person name="Bukari Y."/>
            <person name="Meinhardt L.W."/>
            <person name="Bailey B.A."/>
            <person name="Cohen S.P."/>
        </authorList>
    </citation>
    <scope>NUCLEOTIDE SEQUENCE [LARGE SCALE GENOMIC DNA]</scope>
    <source>
        <strain evidence="2 3">MS-2</strain>
    </source>
</reference>
<keyword evidence="3" id="KW-1185">Reference proteome</keyword>
<feature type="region of interest" description="Disordered" evidence="1">
    <location>
        <begin position="116"/>
        <end position="246"/>
    </location>
</feature>
<organism evidence="2 3">
    <name type="scientific">Marasmius tenuissimus</name>
    <dbReference type="NCBI Taxonomy" id="585030"/>
    <lineage>
        <taxon>Eukaryota</taxon>
        <taxon>Fungi</taxon>
        <taxon>Dikarya</taxon>
        <taxon>Basidiomycota</taxon>
        <taxon>Agaricomycotina</taxon>
        <taxon>Agaricomycetes</taxon>
        <taxon>Agaricomycetidae</taxon>
        <taxon>Agaricales</taxon>
        <taxon>Marasmiineae</taxon>
        <taxon>Marasmiaceae</taxon>
        <taxon>Marasmius</taxon>
    </lineage>
</organism>
<name>A0ABR3A0R6_9AGAR</name>
<comment type="caution">
    <text evidence="2">The sequence shown here is derived from an EMBL/GenBank/DDBJ whole genome shotgun (WGS) entry which is preliminary data.</text>
</comment>
<dbReference type="EMBL" id="JBBXMP010000030">
    <property type="protein sequence ID" value="KAL0066937.1"/>
    <property type="molecule type" value="Genomic_DNA"/>
</dbReference>
<evidence type="ECO:0008006" key="4">
    <source>
        <dbReference type="Google" id="ProtNLM"/>
    </source>
</evidence>
<protein>
    <recommendedName>
        <fullName evidence="4">Zn(2)-C6 fungal-type domain-containing protein</fullName>
    </recommendedName>
</protein>
<sequence>MAPKAKKILEDASSMITEEMKSRFSDVYNQKGPPERRRLWRKENTKEPCEQCDSRNVECTPLTGHPSTSVRCAPCFKTHYSCSLTNDYRKSRVMETMKITGEQFDALEKWYKVEGKAKPKPKTKAKATIVTSQADSDSELSSLEDGPEDAENGGESQRTSATLRDEKTTTRTGSRIDSTSQEKDCSPEASESIAGLSQEYSGDDSITGEFMYPPNSQESISPEPAPSSTLTGADTSSIHSASIPPESCKSLSFSPSFWKYLLTNFLSPVAQLLAVQLQQLKREIQEITTSLRFRRATRDGTIDFYDQTALKLGDIMAQSGVEE</sequence>
<feature type="compositionally biased region" description="Polar residues" evidence="1">
    <location>
        <begin position="170"/>
        <end position="179"/>
    </location>
</feature>
<accession>A0ABR3A0R6</accession>
<proteinExistence type="predicted"/>
<evidence type="ECO:0000256" key="1">
    <source>
        <dbReference type="SAM" id="MobiDB-lite"/>
    </source>
</evidence>